<dbReference type="EMBL" id="HBIZ01032951">
    <property type="protein sequence ID" value="CAE0768379.1"/>
    <property type="molecule type" value="Transcribed_RNA"/>
</dbReference>
<keyword evidence="1" id="KW-0862">Zinc</keyword>
<accession>A0A7S4BJX7</accession>
<name>A0A7S4BJX7_CHRCT</name>
<feature type="region of interest" description="Disordered" evidence="2">
    <location>
        <begin position="319"/>
        <end position="378"/>
    </location>
</feature>
<feature type="region of interest" description="Disordered" evidence="2">
    <location>
        <begin position="398"/>
        <end position="423"/>
    </location>
</feature>
<reference evidence="4" key="1">
    <citation type="submission" date="2021-01" db="EMBL/GenBank/DDBJ databases">
        <authorList>
            <person name="Corre E."/>
            <person name="Pelletier E."/>
            <person name="Niang G."/>
            <person name="Scheremetjew M."/>
            <person name="Finn R."/>
            <person name="Kale V."/>
            <person name="Holt S."/>
            <person name="Cochrane G."/>
            <person name="Meng A."/>
            <person name="Brown T."/>
            <person name="Cohen L."/>
        </authorList>
    </citation>
    <scope>NUCLEOTIDE SEQUENCE</scope>
    <source>
        <strain evidence="4">CCMP645</strain>
    </source>
</reference>
<proteinExistence type="predicted"/>
<dbReference type="PROSITE" id="PS50158">
    <property type="entry name" value="ZF_CCHC"/>
    <property type="match status" value="1"/>
</dbReference>
<dbReference type="GO" id="GO:0008270">
    <property type="term" value="F:zinc ion binding"/>
    <property type="evidence" value="ECO:0007669"/>
    <property type="project" value="UniProtKB-KW"/>
</dbReference>
<keyword evidence="1" id="KW-0863">Zinc-finger</keyword>
<sequence>MSRKTMAEYGYYGDMDPAPSSSFNSIATTTADMQDYSELDQCFKMDVAQERDEAEETDAHAIAEKHDDLLAHFSEGEIFDLCANLAMKPHQDEAPPFHPETSQMAVGPPDYPLHPEPGSHERGHCESQLEGVEGILPMPWGHAPVSDGGAPDMVGSRPPAPNGVLAQRGVQSRGSPRARNGSPAARNGGRALKPSRPSGLVAQQRSVQMRKANSLPSFPESALSCPDSPLSKRRVRNDGQSQLKRRKSRECGAPLMLQRNFLDEDHGFEELEMEAFPPVPEIAPITAENPMPHPWLPQSCGGSGLHVDIGSLPTDVMMYQPGSTPGSAAGSNPGSPASTSRKNKLQRCSICGQLGHKSRTCDRASSPSPGGGPMRIRGPHRFLQQESSSACSPALMRMEMSRSQRTSSPSLPPSQRLLPRRTPAPGSVEAAKLFVRNTPSSFVSRGHGPSLDHQGFRSMPNSPLMSPRSAPDSPLLRHFSSASPRQSLAEAQRQSSAAVAAANAAANAASACIMARENIAQTNSAQGSPMALSRTGGFNGASSPVPAPVLASAAQGQGPIVARCMSPTRSEMNISPMHRPGVSSFTPRVSSLLVRAPSAASSTRPPYHRGSSPTRCCDGDISAQMGGAASANGSLKPVKVPPRSPRPLLSPDACLKAWLTTALFELLASFALHMPRILALTSLLDIMHIHLT</sequence>
<feature type="compositionally biased region" description="Low complexity" evidence="2">
    <location>
        <begin position="401"/>
        <end position="423"/>
    </location>
</feature>
<gene>
    <name evidence="4" type="ORF">PCAR00345_LOCUS20991</name>
</gene>
<feature type="region of interest" description="Disordered" evidence="2">
    <location>
        <begin position="440"/>
        <end position="491"/>
    </location>
</feature>
<feature type="compositionally biased region" description="Low complexity" evidence="2">
    <location>
        <begin position="321"/>
        <end position="340"/>
    </location>
</feature>
<dbReference type="InterPro" id="IPR001878">
    <property type="entry name" value="Znf_CCHC"/>
</dbReference>
<evidence type="ECO:0000256" key="1">
    <source>
        <dbReference type="PROSITE-ProRule" id="PRU00047"/>
    </source>
</evidence>
<keyword evidence="1" id="KW-0479">Metal-binding</keyword>
<evidence type="ECO:0000313" key="4">
    <source>
        <dbReference type="EMBL" id="CAE0768379.1"/>
    </source>
</evidence>
<dbReference type="GO" id="GO:0003676">
    <property type="term" value="F:nucleic acid binding"/>
    <property type="evidence" value="ECO:0007669"/>
    <property type="project" value="InterPro"/>
</dbReference>
<feature type="region of interest" description="Disordered" evidence="2">
    <location>
        <begin position="91"/>
        <end position="250"/>
    </location>
</feature>
<evidence type="ECO:0000259" key="3">
    <source>
        <dbReference type="PROSITE" id="PS50158"/>
    </source>
</evidence>
<organism evidence="4">
    <name type="scientific">Chrysotila carterae</name>
    <name type="common">Marine alga</name>
    <name type="synonym">Syracosphaera carterae</name>
    <dbReference type="NCBI Taxonomy" id="13221"/>
    <lineage>
        <taxon>Eukaryota</taxon>
        <taxon>Haptista</taxon>
        <taxon>Haptophyta</taxon>
        <taxon>Prymnesiophyceae</taxon>
        <taxon>Isochrysidales</taxon>
        <taxon>Isochrysidaceae</taxon>
        <taxon>Chrysotila</taxon>
    </lineage>
</organism>
<protein>
    <recommendedName>
        <fullName evidence="3">CCHC-type domain-containing protein</fullName>
    </recommendedName>
</protein>
<evidence type="ECO:0000256" key="2">
    <source>
        <dbReference type="SAM" id="MobiDB-lite"/>
    </source>
</evidence>
<feature type="domain" description="CCHC-type" evidence="3">
    <location>
        <begin position="347"/>
        <end position="361"/>
    </location>
</feature>
<dbReference type="AlphaFoldDB" id="A0A7S4BJX7"/>
<feature type="compositionally biased region" description="Basic and acidic residues" evidence="2">
    <location>
        <begin position="117"/>
        <end position="127"/>
    </location>
</feature>